<dbReference type="AlphaFoldDB" id="A0A1B4Y2N1"/>
<evidence type="ECO:0008006" key="7">
    <source>
        <dbReference type="Google" id="ProtNLM"/>
    </source>
</evidence>
<dbReference type="PANTHER" id="PTHR33744:SF1">
    <property type="entry name" value="DNA-BINDING TRANSCRIPTIONAL ACTIVATOR ADER"/>
    <property type="match status" value="1"/>
</dbReference>
<evidence type="ECO:0000313" key="5">
    <source>
        <dbReference type="EMBL" id="BAV41293.1"/>
    </source>
</evidence>
<evidence type="ECO:0000313" key="6">
    <source>
        <dbReference type="Proteomes" id="UP000218067"/>
    </source>
</evidence>
<sequence>MELQWPPACDAEAQRVWQRVLVPLAAEMGTQAADLAQRAVARLQAEVPQLFPDEQTVKENLVSTEASLRQLAQVIEAGADPRQVELPPSTQAIARAAVPRQVALADLLRFYRLAQELLWQWMFGRITADSRDAAEQAKAVELATGWIFGYVDAALMRAERAYDVEREAWLRGATVARASAIDDIVAERERDPQRASKRLRYDVSTQHLAVIAWIDRLPEDGDAQPLLGRVVADLARATAAQSTLVHTLGSLAVAGWVSGRGSLSVRDAQDGVAGAPAGVRLVVGDPARGLKGFRRSYLEATYAHRVASLMGRRADAVTLYRGVAVAALASADRDHAVFFATRVLGGLAAADEDTYRIATTLAVFLAENRSRTRAAKRLNVHPNTVSYRVNQAEAILGRAVDADVLELSVALALLPVLPGLAQGRSGEL</sequence>
<reference evidence="5 6" key="1">
    <citation type="submission" date="2016-08" db="EMBL/GenBank/DDBJ databases">
        <title>Complete genome sequence of Mycobacterium shinshuense, a subspecies of M. ulcerans.</title>
        <authorList>
            <person name="Yoshida M."/>
            <person name="Ogura Y."/>
            <person name="Hayashi T."/>
            <person name="Hoshino Y."/>
        </authorList>
    </citation>
    <scope>NUCLEOTIDE SEQUENCE [LARGE SCALE GENOMIC DNA]</scope>
    <source>
        <strain evidence="6">ATCC 33728</strain>
    </source>
</reference>
<dbReference type="InterPro" id="IPR025751">
    <property type="entry name" value="RsbRD_N_dom"/>
</dbReference>
<dbReference type="InterPro" id="IPR025736">
    <property type="entry name" value="PucR_C-HTH_dom"/>
</dbReference>
<proteinExistence type="inferred from homology"/>
<dbReference type="PANTHER" id="PTHR33744">
    <property type="entry name" value="CARBOHYDRATE DIACID REGULATOR"/>
    <property type="match status" value="1"/>
</dbReference>
<feature type="domain" description="CdaR GGDEF-like" evidence="4">
    <location>
        <begin position="191"/>
        <end position="306"/>
    </location>
</feature>
<gene>
    <name evidence="5" type="ORF">SHTP_2123</name>
</gene>
<dbReference type="Gene3D" id="1.10.10.2840">
    <property type="entry name" value="PucR C-terminal helix-turn-helix domain"/>
    <property type="match status" value="1"/>
</dbReference>
<dbReference type="Pfam" id="PF14361">
    <property type="entry name" value="RsbRD_N"/>
    <property type="match status" value="1"/>
</dbReference>
<protein>
    <recommendedName>
        <fullName evidence="7">PucR C-terminal helix-turn-helix domain protein</fullName>
    </recommendedName>
</protein>
<dbReference type="Pfam" id="PF17853">
    <property type="entry name" value="GGDEF_2"/>
    <property type="match status" value="1"/>
</dbReference>
<feature type="domain" description="RsbT co-antagonist protein RsbRD N-terminal" evidence="3">
    <location>
        <begin position="34"/>
        <end position="173"/>
    </location>
</feature>
<dbReference type="InterPro" id="IPR041522">
    <property type="entry name" value="CdaR_GGDEF"/>
</dbReference>
<accession>A0A1B4Y2N1</accession>
<dbReference type="EMBL" id="AP017624">
    <property type="protein sequence ID" value="BAV41293.1"/>
    <property type="molecule type" value="Genomic_DNA"/>
</dbReference>
<organism evidence="5 6">
    <name type="scientific">Mycobacterium ulcerans subsp. shinshuense</name>
    <dbReference type="NCBI Taxonomy" id="1124626"/>
    <lineage>
        <taxon>Bacteria</taxon>
        <taxon>Bacillati</taxon>
        <taxon>Actinomycetota</taxon>
        <taxon>Actinomycetes</taxon>
        <taxon>Mycobacteriales</taxon>
        <taxon>Mycobacteriaceae</taxon>
        <taxon>Mycobacterium</taxon>
        <taxon>Mycobacterium ulcerans group</taxon>
    </lineage>
</organism>
<evidence type="ECO:0000259" key="4">
    <source>
        <dbReference type="Pfam" id="PF17853"/>
    </source>
</evidence>
<evidence type="ECO:0000256" key="1">
    <source>
        <dbReference type="ARBA" id="ARBA00006754"/>
    </source>
</evidence>
<dbReference type="InterPro" id="IPR042070">
    <property type="entry name" value="PucR_C-HTH_sf"/>
</dbReference>
<dbReference type="RefSeq" id="WP_096370602.1">
    <property type="nucleotide sequence ID" value="NZ_AP017624.1"/>
</dbReference>
<evidence type="ECO:0000259" key="2">
    <source>
        <dbReference type="Pfam" id="PF13556"/>
    </source>
</evidence>
<feature type="domain" description="PucR C-terminal helix-turn-helix" evidence="2">
    <location>
        <begin position="359"/>
        <end position="412"/>
    </location>
</feature>
<evidence type="ECO:0000259" key="3">
    <source>
        <dbReference type="Pfam" id="PF14361"/>
    </source>
</evidence>
<dbReference type="Proteomes" id="UP000218067">
    <property type="component" value="Chromosome"/>
</dbReference>
<name>A0A1B4Y2N1_MYCUL</name>
<dbReference type="InterPro" id="IPR051448">
    <property type="entry name" value="CdaR-like_regulators"/>
</dbReference>
<comment type="similarity">
    <text evidence="1">Belongs to the CdaR family.</text>
</comment>
<dbReference type="GeneID" id="93436741"/>
<dbReference type="Pfam" id="PF13556">
    <property type="entry name" value="HTH_30"/>
    <property type="match status" value="1"/>
</dbReference>